<dbReference type="GO" id="GO:0004637">
    <property type="term" value="F:phosphoribosylamine-glycine ligase activity"/>
    <property type="evidence" value="ECO:0007669"/>
    <property type="project" value="UniProtKB-EC"/>
</dbReference>
<keyword evidence="4 11" id="KW-0547">Nucleotide-binding</keyword>
<comment type="caution">
    <text evidence="13">The sequence shown here is derived from an EMBL/GenBank/DDBJ whole genome shotgun (WGS) entry which is preliminary data.</text>
</comment>
<comment type="catalytic activity">
    <reaction evidence="10">
        <text>5-phospho-beta-D-ribosylamine + glycine + ATP = N(1)-(5-phospho-beta-D-ribosyl)glycinamide + ADP + phosphate + H(+)</text>
        <dbReference type="Rhea" id="RHEA:17453"/>
        <dbReference type="ChEBI" id="CHEBI:15378"/>
        <dbReference type="ChEBI" id="CHEBI:30616"/>
        <dbReference type="ChEBI" id="CHEBI:43474"/>
        <dbReference type="ChEBI" id="CHEBI:57305"/>
        <dbReference type="ChEBI" id="CHEBI:58681"/>
        <dbReference type="ChEBI" id="CHEBI:143788"/>
        <dbReference type="ChEBI" id="CHEBI:456216"/>
        <dbReference type="EC" id="6.3.4.13"/>
    </reaction>
</comment>
<proteinExistence type="inferred from homology"/>
<dbReference type="PANTHER" id="PTHR43472">
    <property type="entry name" value="PHOSPHORIBOSYLAMINE--GLYCINE LIGASE"/>
    <property type="match status" value="1"/>
</dbReference>
<dbReference type="InterPro" id="IPR020561">
    <property type="entry name" value="PRibGlycinamid_synth_ATP-grasp"/>
</dbReference>
<dbReference type="Pfam" id="PF02843">
    <property type="entry name" value="GARS_C"/>
    <property type="match status" value="1"/>
</dbReference>
<evidence type="ECO:0000256" key="9">
    <source>
        <dbReference type="ARBA" id="ARBA00042864"/>
    </source>
</evidence>
<dbReference type="Gene3D" id="3.90.600.10">
    <property type="entry name" value="Phosphoribosylglycinamide synthetase, C-terminal domain"/>
    <property type="match status" value="1"/>
</dbReference>
<dbReference type="HAMAP" id="MF_00138">
    <property type="entry name" value="GARS"/>
    <property type="match status" value="1"/>
</dbReference>
<keyword evidence="6 11" id="KW-0067">ATP-binding</keyword>
<dbReference type="Pfam" id="PF01071">
    <property type="entry name" value="GARS_A"/>
    <property type="match status" value="1"/>
</dbReference>
<name>A0ABS2D0W5_9FLAO</name>
<dbReference type="SMART" id="SM01210">
    <property type="entry name" value="GARS_C"/>
    <property type="match status" value="1"/>
</dbReference>
<dbReference type="PROSITE" id="PS50975">
    <property type="entry name" value="ATP_GRASP"/>
    <property type="match status" value="1"/>
</dbReference>
<dbReference type="InterPro" id="IPR020560">
    <property type="entry name" value="PRibGlycinamide_synth_C-dom"/>
</dbReference>
<evidence type="ECO:0000256" key="8">
    <source>
        <dbReference type="ARBA" id="ARBA00042242"/>
    </source>
</evidence>
<feature type="domain" description="ATP-grasp" evidence="12">
    <location>
        <begin position="111"/>
        <end position="319"/>
    </location>
</feature>
<keyword evidence="3 10" id="KW-0436">Ligase</keyword>
<evidence type="ECO:0000256" key="11">
    <source>
        <dbReference type="PROSITE-ProRule" id="PRU00409"/>
    </source>
</evidence>
<keyword evidence="5 10" id="KW-0658">Purine biosynthesis</keyword>
<evidence type="ECO:0000256" key="3">
    <source>
        <dbReference type="ARBA" id="ARBA00022598"/>
    </source>
</evidence>
<evidence type="ECO:0000259" key="12">
    <source>
        <dbReference type="PROSITE" id="PS50975"/>
    </source>
</evidence>
<dbReference type="Gene3D" id="3.30.470.20">
    <property type="entry name" value="ATP-grasp fold, B domain"/>
    <property type="match status" value="1"/>
</dbReference>
<dbReference type="SUPFAM" id="SSF52440">
    <property type="entry name" value="PreATP-grasp domain"/>
    <property type="match status" value="1"/>
</dbReference>
<evidence type="ECO:0000256" key="4">
    <source>
        <dbReference type="ARBA" id="ARBA00022741"/>
    </source>
</evidence>
<evidence type="ECO:0000256" key="2">
    <source>
        <dbReference type="ARBA" id="ARBA00013255"/>
    </source>
</evidence>
<evidence type="ECO:0000256" key="1">
    <source>
        <dbReference type="ARBA" id="ARBA00005174"/>
    </source>
</evidence>
<evidence type="ECO:0000256" key="6">
    <source>
        <dbReference type="ARBA" id="ARBA00022840"/>
    </source>
</evidence>
<evidence type="ECO:0000256" key="5">
    <source>
        <dbReference type="ARBA" id="ARBA00022755"/>
    </source>
</evidence>
<dbReference type="RefSeq" id="WP_187656104.1">
    <property type="nucleotide sequence ID" value="NZ_JACSOD020000508.1"/>
</dbReference>
<dbReference type="SUPFAM" id="SSF51246">
    <property type="entry name" value="Rudiment single hybrid motif"/>
    <property type="match status" value="1"/>
</dbReference>
<dbReference type="EC" id="6.3.4.13" evidence="2 10"/>
<dbReference type="InterPro" id="IPR013815">
    <property type="entry name" value="ATP_grasp_subdomain_1"/>
</dbReference>
<evidence type="ECO:0000313" key="14">
    <source>
        <dbReference type="Proteomes" id="UP000759529"/>
    </source>
</evidence>
<dbReference type="EMBL" id="JACSOD020000508">
    <property type="protein sequence ID" value="MBM6500848.1"/>
    <property type="molecule type" value="Genomic_DNA"/>
</dbReference>
<dbReference type="NCBIfam" id="TIGR00877">
    <property type="entry name" value="purD"/>
    <property type="match status" value="1"/>
</dbReference>
<dbReference type="SMART" id="SM01209">
    <property type="entry name" value="GARS_A"/>
    <property type="match status" value="1"/>
</dbReference>
<evidence type="ECO:0000313" key="13">
    <source>
        <dbReference type="EMBL" id="MBM6500848.1"/>
    </source>
</evidence>
<dbReference type="PANTHER" id="PTHR43472:SF1">
    <property type="entry name" value="PHOSPHORIBOSYLAMINE--GLYCINE LIGASE, CHLOROPLASTIC"/>
    <property type="match status" value="1"/>
</dbReference>
<evidence type="ECO:0000256" key="7">
    <source>
        <dbReference type="ARBA" id="ARBA00038345"/>
    </source>
</evidence>
<reference evidence="13 14" key="1">
    <citation type="submission" date="2021-02" db="EMBL/GenBank/DDBJ databases">
        <authorList>
            <person name="Jung H.S."/>
            <person name="Chun B.H."/>
            <person name="Jeon C.O."/>
        </authorList>
    </citation>
    <scope>NUCLEOTIDE SEQUENCE [LARGE SCALE GENOMIC DNA]</scope>
    <source>
        <strain evidence="13 14">LMG 25203</strain>
    </source>
</reference>
<dbReference type="Gene3D" id="3.30.1490.20">
    <property type="entry name" value="ATP-grasp fold, A domain"/>
    <property type="match status" value="1"/>
</dbReference>
<dbReference type="SUPFAM" id="SSF56059">
    <property type="entry name" value="Glutathione synthetase ATP-binding domain-like"/>
    <property type="match status" value="1"/>
</dbReference>
<organism evidence="13 14">
    <name type="scientific">Flavobacterium macrobrachii</name>
    <dbReference type="NCBI Taxonomy" id="591204"/>
    <lineage>
        <taxon>Bacteria</taxon>
        <taxon>Pseudomonadati</taxon>
        <taxon>Bacteroidota</taxon>
        <taxon>Flavobacteriia</taxon>
        <taxon>Flavobacteriales</taxon>
        <taxon>Flavobacteriaceae</taxon>
        <taxon>Flavobacterium</taxon>
    </lineage>
</organism>
<dbReference type="InterPro" id="IPR011054">
    <property type="entry name" value="Rudment_hybrid_motif"/>
</dbReference>
<sequence>MTILLLGSGGREHALAWKMLQSNKCSKLFVAPGNAGTSQIATNVSLNILDFDAIKTFALAEKVDMVVVGPEDPLVHGIYDFFKNDSDLNHIPVIGPSKVGAQLEGSKEFAKEFLIKHKIPTAAYDSFTKETVEKGCNFLETLQPPYVLKADGLAAGKGVLIIQDLEEAKTELRNMLLHEKFGTASAKVVIEEFLDGIELSCFVLTDGKNYKILPTAKDYKRIGEGDTGLNTGGMGAVSPVPFADAVLLEKIETRIVKPTIAGLQSDGIEYKGFVFIGLINVKGEPIVIEYNVRMGDPETEVVIPRLKSDLVELFQAVGNQTLDQVSLEIDERSATTIMVVSGGYPEDYGKGFEISGLENIEGSIAFHAGTKLVNGKVLTNGGRVIAVTSYGNNFEEAIKKSYQNIDKLHFDKMYFRKDIGFDL</sequence>
<comment type="pathway">
    <text evidence="1 10">Purine metabolism; IMP biosynthesis via de novo pathway; N(1)-(5-phospho-D-ribosyl)glycinamide from 5-phospho-alpha-D-ribose 1-diphosphate: step 2/2.</text>
</comment>
<dbReference type="InterPro" id="IPR016185">
    <property type="entry name" value="PreATP-grasp_dom_sf"/>
</dbReference>
<dbReference type="Pfam" id="PF02844">
    <property type="entry name" value="GARS_N"/>
    <property type="match status" value="1"/>
</dbReference>
<dbReference type="Proteomes" id="UP000759529">
    <property type="component" value="Unassembled WGS sequence"/>
</dbReference>
<keyword evidence="14" id="KW-1185">Reference proteome</keyword>
<protein>
    <recommendedName>
        <fullName evidence="2 10">Phosphoribosylamine--glycine ligase</fullName>
        <ecNumber evidence="2 10">6.3.4.13</ecNumber>
    </recommendedName>
    <alternativeName>
        <fullName evidence="10">GARS</fullName>
    </alternativeName>
    <alternativeName>
        <fullName evidence="8 10">Glycinamide ribonucleotide synthetase</fullName>
    </alternativeName>
    <alternativeName>
        <fullName evidence="9 10">Phosphoribosylglycinamide synthetase</fullName>
    </alternativeName>
</protein>
<evidence type="ECO:0000256" key="10">
    <source>
        <dbReference type="HAMAP-Rule" id="MF_00138"/>
    </source>
</evidence>
<comment type="similarity">
    <text evidence="7 10">Belongs to the GARS family.</text>
</comment>
<dbReference type="InterPro" id="IPR020562">
    <property type="entry name" value="PRibGlycinamide_synth_N"/>
</dbReference>
<gene>
    <name evidence="10 13" type="primary">purD</name>
    <name evidence="13" type="ORF">H9X54_016275</name>
</gene>
<dbReference type="InterPro" id="IPR000115">
    <property type="entry name" value="PRibGlycinamide_synth"/>
</dbReference>
<dbReference type="InterPro" id="IPR037123">
    <property type="entry name" value="PRibGlycinamide_synth_C_sf"/>
</dbReference>
<dbReference type="InterPro" id="IPR011761">
    <property type="entry name" value="ATP-grasp"/>
</dbReference>
<accession>A0ABS2D0W5</accession>
<dbReference type="Gene3D" id="3.40.50.20">
    <property type="match status" value="1"/>
</dbReference>